<dbReference type="Proteomes" id="UP001549164">
    <property type="component" value="Unassembled WGS sequence"/>
</dbReference>
<feature type="chain" id="PRO_5045060026" evidence="4">
    <location>
        <begin position="26"/>
        <end position="334"/>
    </location>
</feature>
<sequence>MTGYSLKLAIATSVAALTVASNANAETFAFMRAGPDPFYQYGMEAVQMAGDALGDDIVTYNANNDSTQELANIQDAITRGVDGILIYAVSLSSEKAAIAQAQRANVPIFFEYGYDPALLDKVAGFMQIDVPTFGIPVGEFIGEQVPEGKVAIISGKLGRGDAEAYSEGFKTGLANSGSKAEVVAEVPGDWNRQTALDATSQILTAHPDLKAIYVHNDDMAVGSSIAIERAGKTGEVLLASGTNGAPYGLDLIKEGKLAVSYANPPSSASVMAYRLLKGVAAGEVEPGHYYEAPSLLVTMDNMDEAQPWDPTPEQVAEWLELPLAEPVVPAPGQE</sequence>
<comment type="caution">
    <text evidence="6">The sequence shown here is derived from an EMBL/GenBank/DDBJ whole genome shotgun (WGS) entry which is preliminary data.</text>
</comment>
<dbReference type="EMBL" id="JBEPLY010000008">
    <property type="protein sequence ID" value="MET3600666.1"/>
    <property type="molecule type" value="Genomic_DNA"/>
</dbReference>
<dbReference type="InterPro" id="IPR025997">
    <property type="entry name" value="SBP_2_dom"/>
</dbReference>
<evidence type="ECO:0000259" key="5">
    <source>
        <dbReference type="Pfam" id="PF13407"/>
    </source>
</evidence>
<evidence type="ECO:0000256" key="1">
    <source>
        <dbReference type="ARBA" id="ARBA00004196"/>
    </source>
</evidence>
<evidence type="ECO:0000256" key="3">
    <source>
        <dbReference type="ARBA" id="ARBA00022729"/>
    </source>
</evidence>
<comment type="similarity">
    <text evidence="2">Belongs to the bacterial solute-binding protein 2 family.</text>
</comment>
<accession>A0ABV2ICM6</accession>
<organism evidence="6 7">
    <name type="scientific">Martelella mangrovi</name>
    <dbReference type="NCBI Taxonomy" id="1397477"/>
    <lineage>
        <taxon>Bacteria</taxon>
        <taxon>Pseudomonadati</taxon>
        <taxon>Pseudomonadota</taxon>
        <taxon>Alphaproteobacteria</taxon>
        <taxon>Hyphomicrobiales</taxon>
        <taxon>Aurantimonadaceae</taxon>
        <taxon>Martelella</taxon>
    </lineage>
</organism>
<gene>
    <name evidence="6" type="ORF">ABID12_002616</name>
</gene>
<evidence type="ECO:0000256" key="4">
    <source>
        <dbReference type="SAM" id="SignalP"/>
    </source>
</evidence>
<dbReference type="RefSeq" id="WP_354434551.1">
    <property type="nucleotide sequence ID" value="NZ_JBEPLY010000008.1"/>
</dbReference>
<evidence type="ECO:0000313" key="6">
    <source>
        <dbReference type="EMBL" id="MET3600666.1"/>
    </source>
</evidence>
<evidence type="ECO:0000256" key="2">
    <source>
        <dbReference type="ARBA" id="ARBA00007639"/>
    </source>
</evidence>
<reference evidence="6 7" key="1">
    <citation type="submission" date="2024-06" db="EMBL/GenBank/DDBJ databases">
        <title>Genomic Encyclopedia of Type Strains, Phase IV (KMG-IV): sequencing the most valuable type-strain genomes for metagenomic binning, comparative biology and taxonomic classification.</title>
        <authorList>
            <person name="Goeker M."/>
        </authorList>
    </citation>
    <scope>NUCLEOTIDE SEQUENCE [LARGE SCALE GENOMIC DNA]</scope>
    <source>
        <strain evidence="6 7">DSM 28102</strain>
    </source>
</reference>
<evidence type="ECO:0000313" key="7">
    <source>
        <dbReference type="Proteomes" id="UP001549164"/>
    </source>
</evidence>
<keyword evidence="7" id="KW-1185">Reference proteome</keyword>
<dbReference type="SUPFAM" id="SSF53822">
    <property type="entry name" value="Periplasmic binding protein-like I"/>
    <property type="match status" value="1"/>
</dbReference>
<dbReference type="InterPro" id="IPR028082">
    <property type="entry name" value="Peripla_BP_I"/>
</dbReference>
<protein>
    <submittedName>
        <fullName evidence="6">Ribose transport system substrate-binding protein</fullName>
    </submittedName>
</protein>
<feature type="signal peptide" evidence="4">
    <location>
        <begin position="1"/>
        <end position="25"/>
    </location>
</feature>
<feature type="domain" description="Periplasmic binding protein" evidence="5">
    <location>
        <begin position="34"/>
        <end position="283"/>
    </location>
</feature>
<dbReference type="CDD" id="cd01536">
    <property type="entry name" value="PBP1_ABC_sugar_binding-like"/>
    <property type="match status" value="1"/>
</dbReference>
<dbReference type="PANTHER" id="PTHR46847">
    <property type="entry name" value="D-ALLOSE-BINDING PERIPLASMIC PROTEIN-RELATED"/>
    <property type="match status" value="1"/>
</dbReference>
<name>A0ABV2ICM6_9HYPH</name>
<dbReference type="Gene3D" id="3.40.50.2300">
    <property type="match status" value="2"/>
</dbReference>
<proteinExistence type="inferred from homology"/>
<dbReference type="Pfam" id="PF13407">
    <property type="entry name" value="Peripla_BP_4"/>
    <property type="match status" value="1"/>
</dbReference>
<comment type="subcellular location">
    <subcellularLocation>
        <location evidence="1">Cell envelope</location>
    </subcellularLocation>
</comment>
<keyword evidence="3 4" id="KW-0732">Signal</keyword>
<dbReference type="PANTHER" id="PTHR46847:SF1">
    <property type="entry name" value="D-ALLOSE-BINDING PERIPLASMIC PROTEIN-RELATED"/>
    <property type="match status" value="1"/>
</dbReference>